<dbReference type="AlphaFoldDB" id="A0AAW2G2N3"/>
<sequence length="78" mass="9020">MLIGGWKIMVVGLNRINMIPTSNKRTECVHNLQLASSTRLKFYETSEQFSEQFEALQATRWKAELRHTFPYICNVTAA</sequence>
<dbReference type="EMBL" id="JADYXP020000006">
    <property type="protein sequence ID" value="KAL0121705.1"/>
    <property type="molecule type" value="Genomic_DNA"/>
</dbReference>
<name>A0AAW2G2N3_9HYME</name>
<gene>
    <name evidence="1" type="ORF">PUN28_006891</name>
</gene>
<evidence type="ECO:0000313" key="1">
    <source>
        <dbReference type="EMBL" id="KAL0121705.1"/>
    </source>
</evidence>
<comment type="caution">
    <text evidence="1">The sequence shown here is derived from an EMBL/GenBank/DDBJ whole genome shotgun (WGS) entry which is preliminary data.</text>
</comment>
<keyword evidence="2" id="KW-1185">Reference proteome</keyword>
<reference evidence="1 2" key="1">
    <citation type="submission" date="2023-03" db="EMBL/GenBank/DDBJ databases">
        <title>High recombination rates correlate with genetic variation in Cardiocondyla obscurior ants.</title>
        <authorList>
            <person name="Errbii M."/>
        </authorList>
    </citation>
    <scope>NUCLEOTIDE SEQUENCE [LARGE SCALE GENOMIC DNA]</scope>
    <source>
        <strain evidence="1">Alpha-2009</strain>
        <tissue evidence="1">Whole body</tissue>
    </source>
</reference>
<proteinExistence type="predicted"/>
<accession>A0AAW2G2N3</accession>
<protein>
    <submittedName>
        <fullName evidence="1">Uncharacterized protein</fullName>
    </submittedName>
</protein>
<dbReference type="Proteomes" id="UP001430953">
    <property type="component" value="Unassembled WGS sequence"/>
</dbReference>
<evidence type="ECO:0000313" key="2">
    <source>
        <dbReference type="Proteomes" id="UP001430953"/>
    </source>
</evidence>
<organism evidence="1 2">
    <name type="scientific">Cardiocondyla obscurior</name>
    <dbReference type="NCBI Taxonomy" id="286306"/>
    <lineage>
        <taxon>Eukaryota</taxon>
        <taxon>Metazoa</taxon>
        <taxon>Ecdysozoa</taxon>
        <taxon>Arthropoda</taxon>
        <taxon>Hexapoda</taxon>
        <taxon>Insecta</taxon>
        <taxon>Pterygota</taxon>
        <taxon>Neoptera</taxon>
        <taxon>Endopterygota</taxon>
        <taxon>Hymenoptera</taxon>
        <taxon>Apocrita</taxon>
        <taxon>Aculeata</taxon>
        <taxon>Formicoidea</taxon>
        <taxon>Formicidae</taxon>
        <taxon>Myrmicinae</taxon>
        <taxon>Cardiocondyla</taxon>
    </lineage>
</organism>